<dbReference type="InterPro" id="IPR036291">
    <property type="entry name" value="NAD(P)-bd_dom_sf"/>
</dbReference>
<evidence type="ECO:0008006" key="4">
    <source>
        <dbReference type="Google" id="ProtNLM"/>
    </source>
</evidence>
<feature type="region of interest" description="Disordered" evidence="1">
    <location>
        <begin position="46"/>
        <end position="68"/>
    </location>
</feature>
<keyword evidence="3" id="KW-1185">Reference proteome</keyword>
<evidence type="ECO:0000313" key="3">
    <source>
        <dbReference type="Proteomes" id="UP000014417"/>
    </source>
</evidence>
<dbReference type="OrthoDB" id="256869at2"/>
<dbReference type="Proteomes" id="UP000014417">
    <property type="component" value="Unassembled WGS sequence"/>
</dbReference>
<dbReference type="SUPFAM" id="SSF51735">
    <property type="entry name" value="NAD(P)-binding Rossmann-fold domains"/>
    <property type="match status" value="1"/>
</dbReference>
<dbReference type="HOGENOM" id="CLU_2790622_0_0_11"/>
<dbReference type="STRING" id="883161.HMPREF9306_01906"/>
<proteinExistence type="predicted"/>
<evidence type="ECO:0000256" key="1">
    <source>
        <dbReference type="SAM" id="MobiDB-lite"/>
    </source>
</evidence>
<name>S2WI95_9ACTN</name>
<accession>S2WI95</accession>
<dbReference type="EMBL" id="AGZR01000009">
    <property type="protein sequence ID" value="EPD32337.1"/>
    <property type="molecule type" value="Genomic_DNA"/>
</dbReference>
<evidence type="ECO:0000313" key="2">
    <source>
        <dbReference type="EMBL" id="EPD32337.1"/>
    </source>
</evidence>
<sequence length="68" mass="7435">MKFAILGAGRIAQVHARTFASMPEHSIEIVPDPFGDAAEKLATQYSARATRVPPRKNMQRPPATSSRT</sequence>
<organism evidence="2 3">
    <name type="scientific">Propionimicrobium lymphophilum ACS-093-V-SCH5</name>
    <dbReference type="NCBI Taxonomy" id="883161"/>
    <lineage>
        <taxon>Bacteria</taxon>
        <taxon>Bacillati</taxon>
        <taxon>Actinomycetota</taxon>
        <taxon>Actinomycetes</taxon>
        <taxon>Propionibacteriales</taxon>
        <taxon>Propionibacteriaceae</taxon>
        <taxon>Propionimicrobium</taxon>
    </lineage>
</organism>
<gene>
    <name evidence="2" type="ORF">HMPREF9306_01906</name>
</gene>
<dbReference type="Gene3D" id="3.40.50.720">
    <property type="entry name" value="NAD(P)-binding Rossmann-like Domain"/>
    <property type="match status" value="1"/>
</dbReference>
<dbReference type="AlphaFoldDB" id="S2WI95"/>
<dbReference type="RefSeq" id="WP_016456712.1">
    <property type="nucleotide sequence ID" value="NZ_KE150269.1"/>
</dbReference>
<reference evidence="2 3" key="1">
    <citation type="submission" date="2013-04" db="EMBL/GenBank/DDBJ databases">
        <title>The Genome Sequence of Propionimicrobium lymphophilum ACS-093-V-SCH5.</title>
        <authorList>
            <consortium name="The Broad Institute Genomics Platform"/>
            <person name="Earl A."/>
            <person name="Ward D."/>
            <person name="Feldgarden M."/>
            <person name="Gevers D."/>
            <person name="Saerens B."/>
            <person name="Vaneechoutte M."/>
            <person name="Walker B."/>
            <person name="Young S."/>
            <person name="Zeng Q."/>
            <person name="Gargeya S."/>
            <person name="Fitzgerald M."/>
            <person name="Haas B."/>
            <person name="Abouelleil A."/>
            <person name="Allen A.W."/>
            <person name="Alvarado L."/>
            <person name="Arachchi H.M."/>
            <person name="Berlin A.M."/>
            <person name="Chapman S.B."/>
            <person name="Gainer-Dewar J."/>
            <person name="Goldberg J."/>
            <person name="Griggs A."/>
            <person name="Gujja S."/>
            <person name="Hansen M."/>
            <person name="Howarth C."/>
            <person name="Imamovic A."/>
            <person name="Ireland A."/>
            <person name="Larimer J."/>
            <person name="McCowan C."/>
            <person name="Murphy C."/>
            <person name="Pearson M."/>
            <person name="Poon T.W."/>
            <person name="Priest M."/>
            <person name="Roberts A."/>
            <person name="Saif S."/>
            <person name="Shea T."/>
            <person name="Sisk P."/>
            <person name="Sykes S."/>
            <person name="Wortman J."/>
            <person name="Nusbaum C."/>
            <person name="Birren B."/>
        </authorList>
    </citation>
    <scope>NUCLEOTIDE SEQUENCE [LARGE SCALE GENOMIC DNA]</scope>
    <source>
        <strain evidence="2 3">ACS-093-V-SCH5</strain>
    </source>
</reference>
<comment type="caution">
    <text evidence="2">The sequence shown here is derived from an EMBL/GenBank/DDBJ whole genome shotgun (WGS) entry which is preliminary data.</text>
</comment>
<protein>
    <recommendedName>
        <fullName evidence="4">Gfo/Idh/MocA-like oxidoreductase N-terminal domain-containing protein</fullName>
    </recommendedName>
</protein>